<dbReference type="EMBL" id="BSPP01000005">
    <property type="protein sequence ID" value="GLS86641.1"/>
    <property type="molecule type" value="Genomic_DNA"/>
</dbReference>
<evidence type="ECO:0000313" key="3">
    <source>
        <dbReference type="Proteomes" id="UP001157355"/>
    </source>
</evidence>
<organism evidence="2 3">
    <name type="scientific">Cypionkella aquatica</name>
    <dbReference type="NCBI Taxonomy" id="1756042"/>
    <lineage>
        <taxon>Bacteria</taxon>
        <taxon>Pseudomonadati</taxon>
        <taxon>Pseudomonadota</taxon>
        <taxon>Alphaproteobacteria</taxon>
        <taxon>Rhodobacterales</taxon>
        <taxon>Paracoccaceae</taxon>
        <taxon>Cypionkella</taxon>
    </lineage>
</organism>
<accession>A0AA37U0Q9</accession>
<feature type="region of interest" description="Disordered" evidence="1">
    <location>
        <begin position="123"/>
        <end position="142"/>
    </location>
</feature>
<dbReference type="Proteomes" id="UP001157355">
    <property type="component" value="Unassembled WGS sequence"/>
</dbReference>
<name>A0AA37U0Q9_9RHOB</name>
<dbReference type="RefSeq" id="WP_284324858.1">
    <property type="nucleotide sequence ID" value="NZ_BSPP01000005.1"/>
</dbReference>
<evidence type="ECO:0000256" key="1">
    <source>
        <dbReference type="SAM" id="MobiDB-lite"/>
    </source>
</evidence>
<dbReference type="AlphaFoldDB" id="A0AA37U0Q9"/>
<comment type="caution">
    <text evidence="2">The sequence shown here is derived from an EMBL/GenBank/DDBJ whole genome shotgun (WGS) entry which is preliminary data.</text>
</comment>
<protein>
    <submittedName>
        <fullName evidence="2">Uncharacterized protein</fullName>
    </submittedName>
</protein>
<proteinExistence type="predicted"/>
<sequence>MTDTAKNTAKSAPNMIPGKVAANRAEEAFLRGDYLSAATWELSGMAEVAVAVYTGAVSTAARAPTLATVSTETKVLQLGGPYKDVKGIPGYEAHQTPANSVSPLPTGKGPAVAMRVEDHQMTASWGNSRESRNYRQAQADRISQGDFRGAQQMDVDDIIGKFGNRYNQAIEQMLNYSESEGHY</sequence>
<evidence type="ECO:0000313" key="2">
    <source>
        <dbReference type="EMBL" id="GLS86641.1"/>
    </source>
</evidence>
<reference evidence="2 3" key="1">
    <citation type="journal article" date="2014" name="Int. J. Syst. Evol. Microbiol.">
        <title>Complete genome sequence of Corynebacterium casei LMG S-19264T (=DSM 44701T), isolated from a smear-ripened cheese.</title>
        <authorList>
            <consortium name="US DOE Joint Genome Institute (JGI-PGF)"/>
            <person name="Walter F."/>
            <person name="Albersmeier A."/>
            <person name="Kalinowski J."/>
            <person name="Ruckert C."/>
        </authorList>
    </citation>
    <scope>NUCLEOTIDE SEQUENCE [LARGE SCALE GENOMIC DNA]</scope>
    <source>
        <strain evidence="2 3">NBRC 111766</strain>
    </source>
</reference>
<keyword evidence="3" id="KW-1185">Reference proteome</keyword>
<gene>
    <name evidence="2" type="ORF">GCM10010873_16150</name>
</gene>